<sequence>METHTKPLSSKCPKCGKHFHHKLHRSWFYKNVLFFIPYKKYFCANCKKAYYIIKKDDKHSD</sequence>
<comment type="caution">
    <text evidence="1">The sequence shown here is derived from an EMBL/GenBank/DDBJ whole genome shotgun (WGS) entry which is preliminary data.</text>
</comment>
<dbReference type="AlphaFoldDB" id="A0A1S9PGR5"/>
<gene>
    <name evidence="1" type="ORF">BC343_26845</name>
</gene>
<evidence type="ECO:0000313" key="2">
    <source>
        <dbReference type="Proteomes" id="UP000189739"/>
    </source>
</evidence>
<accession>A0A1S9PGR5</accession>
<evidence type="ECO:0008006" key="3">
    <source>
        <dbReference type="Google" id="ProtNLM"/>
    </source>
</evidence>
<evidence type="ECO:0000313" key="1">
    <source>
        <dbReference type="EMBL" id="OOQ60141.1"/>
    </source>
</evidence>
<dbReference type="Proteomes" id="UP000189739">
    <property type="component" value="Unassembled WGS sequence"/>
</dbReference>
<reference evidence="1 2" key="1">
    <citation type="submission" date="2016-07" db="EMBL/GenBank/DDBJ databases">
        <title>Genomic analysis of zinc-resistant bacterium Mucilaginibacter pedocola TBZ30.</title>
        <authorList>
            <person name="Huang J."/>
            <person name="Tang J."/>
        </authorList>
    </citation>
    <scope>NUCLEOTIDE SEQUENCE [LARGE SCALE GENOMIC DNA]</scope>
    <source>
        <strain evidence="1 2">TBZ30</strain>
    </source>
</reference>
<dbReference type="EMBL" id="MBTF01000009">
    <property type="protein sequence ID" value="OOQ60141.1"/>
    <property type="molecule type" value="Genomic_DNA"/>
</dbReference>
<proteinExistence type="predicted"/>
<name>A0A1S9PGR5_9SPHI</name>
<protein>
    <recommendedName>
        <fullName evidence="3">C2H2-type domain-containing protein</fullName>
    </recommendedName>
</protein>
<keyword evidence="2" id="KW-1185">Reference proteome</keyword>
<organism evidence="1 2">
    <name type="scientific">Mucilaginibacter pedocola</name>
    <dbReference type="NCBI Taxonomy" id="1792845"/>
    <lineage>
        <taxon>Bacteria</taxon>
        <taxon>Pseudomonadati</taxon>
        <taxon>Bacteroidota</taxon>
        <taxon>Sphingobacteriia</taxon>
        <taxon>Sphingobacteriales</taxon>
        <taxon>Sphingobacteriaceae</taxon>
        <taxon>Mucilaginibacter</taxon>
    </lineage>
</organism>